<accession>A0A0V1LX07</accession>
<proteinExistence type="predicted"/>
<dbReference type="AlphaFoldDB" id="A0A0V1LX07"/>
<protein>
    <recommendedName>
        <fullName evidence="3">Reverse transcriptase domain-containing protein</fullName>
    </recommendedName>
</protein>
<dbReference type="STRING" id="268474.A0A0V1LX07"/>
<evidence type="ECO:0000313" key="2">
    <source>
        <dbReference type="Proteomes" id="UP000054843"/>
    </source>
</evidence>
<name>A0A0V1LX07_9BILA</name>
<evidence type="ECO:0008006" key="3">
    <source>
        <dbReference type="Google" id="ProtNLM"/>
    </source>
</evidence>
<gene>
    <name evidence="1" type="ORF">T10_7729</name>
</gene>
<dbReference type="EMBL" id="JYDO01001591">
    <property type="protein sequence ID" value="KRZ64008.1"/>
    <property type="molecule type" value="Genomic_DNA"/>
</dbReference>
<dbReference type="Proteomes" id="UP000054843">
    <property type="component" value="Unassembled WGS sequence"/>
</dbReference>
<keyword evidence="2" id="KW-1185">Reference proteome</keyword>
<comment type="caution">
    <text evidence="1">The sequence shown here is derived from an EMBL/GenBank/DDBJ whole genome shotgun (WGS) entry which is preliminary data.</text>
</comment>
<evidence type="ECO:0000313" key="1">
    <source>
        <dbReference type="EMBL" id="KRZ64008.1"/>
    </source>
</evidence>
<reference evidence="1 2" key="1">
    <citation type="submission" date="2015-01" db="EMBL/GenBank/DDBJ databases">
        <title>Evolution of Trichinella species and genotypes.</title>
        <authorList>
            <person name="Korhonen P.K."/>
            <person name="Edoardo P."/>
            <person name="Giuseppe L.R."/>
            <person name="Gasser R.B."/>
        </authorList>
    </citation>
    <scope>NUCLEOTIDE SEQUENCE [LARGE SCALE GENOMIC DNA]</scope>
    <source>
        <strain evidence="1">ISS1980</strain>
    </source>
</reference>
<sequence length="49" mass="5645">MDTMLAGIPNVAAYLDDIILTGETDDGHRRTLKLFKRYQRRPKEDGSYC</sequence>
<organism evidence="1 2">
    <name type="scientific">Trichinella papuae</name>
    <dbReference type="NCBI Taxonomy" id="268474"/>
    <lineage>
        <taxon>Eukaryota</taxon>
        <taxon>Metazoa</taxon>
        <taxon>Ecdysozoa</taxon>
        <taxon>Nematoda</taxon>
        <taxon>Enoplea</taxon>
        <taxon>Dorylaimia</taxon>
        <taxon>Trichinellida</taxon>
        <taxon>Trichinellidae</taxon>
        <taxon>Trichinella</taxon>
    </lineage>
</organism>